<accession>A0A7S4LHX4</accession>
<feature type="region of interest" description="Disordered" evidence="1">
    <location>
        <begin position="1"/>
        <end position="80"/>
    </location>
</feature>
<reference evidence="2" key="1">
    <citation type="submission" date="2021-01" db="EMBL/GenBank/DDBJ databases">
        <authorList>
            <person name="Corre E."/>
            <person name="Pelletier E."/>
            <person name="Niang G."/>
            <person name="Scheremetjew M."/>
            <person name="Finn R."/>
            <person name="Kale V."/>
            <person name="Holt S."/>
            <person name="Cochrane G."/>
            <person name="Meng A."/>
            <person name="Brown T."/>
            <person name="Cohen L."/>
        </authorList>
    </citation>
    <scope>NUCLEOTIDE SEQUENCE</scope>
    <source>
        <strain evidence="2">CCMP1594</strain>
    </source>
</reference>
<proteinExistence type="predicted"/>
<protein>
    <recommendedName>
        <fullName evidence="3">RRM domain-containing protein</fullName>
    </recommendedName>
</protein>
<name>A0A7S4LHX4_9EUGL</name>
<feature type="compositionally biased region" description="Basic and acidic residues" evidence="1">
    <location>
        <begin position="340"/>
        <end position="353"/>
    </location>
</feature>
<dbReference type="SUPFAM" id="SSF54928">
    <property type="entry name" value="RNA-binding domain, RBD"/>
    <property type="match status" value="1"/>
</dbReference>
<feature type="compositionally biased region" description="Basic and acidic residues" evidence="1">
    <location>
        <begin position="39"/>
        <end position="59"/>
    </location>
</feature>
<feature type="region of interest" description="Disordered" evidence="1">
    <location>
        <begin position="334"/>
        <end position="353"/>
    </location>
</feature>
<dbReference type="Gene3D" id="3.30.70.330">
    <property type="match status" value="1"/>
</dbReference>
<dbReference type="EMBL" id="HBJA01120502">
    <property type="protein sequence ID" value="CAE0830184.1"/>
    <property type="molecule type" value="Transcribed_RNA"/>
</dbReference>
<dbReference type="GO" id="GO:0003676">
    <property type="term" value="F:nucleic acid binding"/>
    <property type="evidence" value="ECO:0007669"/>
    <property type="project" value="InterPro"/>
</dbReference>
<dbReference type="CDD" id="cd00590">
    <property type="entry name" value="RRM_SF"/>
    <property type="match status" value="1"/>
</dbReference>
<evidence type="ECO:0000313" key="2">
    <source>
        <dbReference type="EMBL" id="CAE0830184.1"/>
    </source>
</evidence>
<organism evidence="2">
    <name type="scientific">Eutreptiella gymnastica</name>
    <dbReference type="NCBI Taxonomy" id="73025"/>
    <lineage>
        <taxon>Eukaryota</taxon>
        <taxon>Discoba</taxon>
        <taxon>Euglenozoa</taxon>
        <taxon>Euglenida</taxon>
        <taxon>Spirocuta</taxon>
        <taxon>Euglenophyceae</taxon>
        <taxon>Eutreptiales</taxon>
        <taxon>Eutreptiaceae</taxon>
        <taxon>Eutreptiella</taxon>
    </lineage>
</organism>
<dbReference type="InterPro" id="IPR012677">
    <property type="entry name" value="Nucleotide-bd_a/b_plait_sf"/>
</dbReference>
<sequence>MGPRRSASRRPTKPQDKVKGKRKRTEDDDGEDVVMGDAEAPKLEADTVKKEVAEEPEQPKKKKAKTKKSEKVDTPKGSDGIRTLDNNVFLLSIPPGMTEEFVREYYETQLAPQNKQAEKNQLPAVLALLFLKNGYGAFIGQGVVSLRTPSLQGRVATMPPPTWNHMRPRVEQGGRLHRGPPQTEIHIRGLPPGTKEEHLIDYYDPLPGERRIKLVFGKACNFIGEAVIGFQNAATAAKAMAMGPPTIEGVQATVQTVGRLPAGLQIFVQGPMALSDDDIYAQYKGLGEDAVHRIAWRERPGKTDGKLVRLGHVGFRTEELRNKALKMGPFKASGGQVTVEECRPDKEEEKAKK</sequence>
<dbReference type="AlphaFoldDB" id="A0A7S4LHX4"/>
<evidence type="ECO:0008006" key="3">
    <source>
        <dbReference type="Google" id="ProtNLM"/>
    </source>
</evidence>
<feature type="compositionally biased region" description="Basic residues" evidence="1">
    <location>
        <begin position="1"/>
        <end position="12"/>
    </location>
</feature>
<evidence type="ECO:0000256" key="1">
    <source>
        <dbReference type="SAM" id="MobiDB-lite"/>
    </source>
</evidence>
<dbReference type="InterPro" id="IPR035979">
    <property type="entry name" value="RBD_domain_sf"/>
</dbReference>
<gene>
    <name evidence="2" type="ORF">EGYM00163_LOCUS41464</name>
</gene>
<feature type="compositionally biased region" description="Basic and acidic residues" evidence="1">
    <location>
        <begin position="67"/>
        <end position="76"/>
    </location>
</feature>